<dbReference type="AlphaFoldDB" id="A0A2N9IC30"/>
<dbReference type="EMBL" id="OIVN01005268">
    <property type="protein sequence ID" value="SPD21684.1"/>
    <property type="molecule type" value="Genomic_DNA"/>
</dbReference>
<proteinExistence type="predicted"/>
<evidence type="ECO:0000313" key="1">
    <source>
        <dbReference type="EMBL" id="SPD21684.1"/>
    </source>
</evidence>
<reference evidence="1" key="1">
    <citation type="submission" date="2018-02" db="EMBL/GenBank/DDBJ databases">
        <authorList>
            <person name="Cohen D.B."/>
            <person name="Kent A.D."/>
        </authorList>
    </citation>
    <scope>NUCLEOTIDE SEQUENCE</scope>
</reference>
<protein>
    <submittedName>
        <fullName evidence="1">Uncharacterized protein</fullName>
    </submittedName>
</protein>
<gene>
    <name evidence="1" type="ORF">FSB_LOCUS49566</name>
</gene>
<name>A0A2N9IC30_FAGSY</name>
<organism evidence="1">
    <name type="scientific">Fagus sylvatica</name>
    <name type="common">Beechnut</name>
    <dbReference type="NCBI Taxonomy" id="28930"/>
    <lineage>
        <taxon>Eukaryota</taxon>
        <taxon>Viridiplantae</taxon>
        <taxon>Streptophyta</taxon>
        <taxon>Embryophyta</taxon>
        <taxon>Tracheophyta</taxon>
        <taxon>Spermatophyta</taxon>
        <taxon>Magnoliopsida</taxon>
        <taxon>eudicotyledons</taxon>
        <taxon>Gunneridae</taxon>
        <taxon>Pentapetalae</taxon>
        <taxon>rosids</taxon>
        <taxon>fabids</taxon>
        <taxon>Fagales</taxon>
        <taxon>Fagaceae</taxon>
        <taxon>Fagus</taxon>
    </lineage>
</organism>
<accession>A0A2N9IC30</accession>
<sequence length="133" mass="15343">MIPDEEEEETMEERMNHKYRELANDLIKYAMHVSSLRNADTPRRSRPPFKYATPLGDHIKSMIRYYMDQQPPQHVGMNQQPAFTVMNPQPIENYHNGIGLANIEACVSGGFEVSHGIDEAKEKKEELDLTLKL</sequence>